<dbReference type="STRING" id="1453498.LG45_09415"/>
<evidence type="ECO:0000313" key="4">
    <source>
        <dbReference type="Proteomes" id="UP000029554"/>
    </source>
</evidence>
<dbReference type="AlphaFoldDB" id="A0A095V0U5"/>
<dbReference type="eggNOG" id="ENOG503462H">
    <property type="taxonomic scope" value="Bacteria"/>
</dbReference>
<keyword evidence="4" id="KW-1185">Reference proteome</keyword>
<protein>
    <recommendedName>
        <fullName evidence="2">DUF6705 domain-containing protein</fullName>
    </recommendedName>
</protein>
<dbReference type="PROSITE" id="PS51257">
    <property type="entry name" value="PROKAR_LIPOPROTEIN"/>
    <property type="match status" value="1"/>
</dbReference>
<reference evidence="3 4" key="1">
    <citation type="submission" date="2014-09" db="EMBL/GenBank/DDBJ databases">
        <title>Whole Genome Shotgun of Flavobacterium aquatile LMG 4008.</title>
        <authorList>
            <person name="Gale A.N."/>
            <person name="Pipes S.E."/>
            <person name="Newman J.D."/>
        </authorList>
    </citation>
    <scope>NUCLEOTIDE SEQUENCE [LARGE SCALE GENOMIC DNA]</scope>
    <source>
        <strain evidence="3 4">LMG 4008</strain>
    </source>
</reference>
<name>A0A095V0U5_9FLAO</name>
<gene>
    <name evidence="3" type="ORF">LG45_09415</name>
</gene>
<evidence type="ECO:0000313" key="3">
    <source>
        <dbReference type="EMBL" id="KGD68485.1"/>
    </source>
</evidence>
<comment type="caution">
    <text evidence="3">The sequence shown here is derived from an EMBL/GenBank/DDBJ whole genome shotgun (WGS) entry which is preliminary data.</text>
</comment>
<dbReference type="RefSeq" id="WP_035126363.1">
    <property type="nucleotide sequence ID" value="NZ_JRHH01000003.1"/>
</dbReference>
<organism evidence="3 4">
    <name type="scientific">Flavobacterium aquatile LMG 4008 = ATCC 11947</name>
    <dbReference type="NCBI Taxonomy" id="1453498"/>
    <lineage>
        <taxon>Bacteria</taxon>
        <taxon>Pseudomonadati</taxon>
        <taxon>Bacteroidota</taxon>
        <taxon>Flavobacteriia</taxon>
        <taxon>Flavobacteriales</taxon>
        <taxon>Flavobacteriaceae</taxon>
        <taxon>Flavobacterium</taxon>
    </lineage>
</organism>
<dbReference type="OrthoDB" id="1261237at2"/>
<dbReference type="Proteomes" id="UP000029554">
    <property type="component" value="Unassembled WGS sequence"/>
</dbReference>
<dbReference type="EMBL" id="JRHH01000003">
    <property type="protein sequence ID" value="KGD68485.1"/>
    <property type="molecule type" value="Genomic_DNA"/>
</dbReference>
<dbReference type="Pfam" id="PF20448">
    <property type="entry name" value="DUF6705"/>
    <property type="match status" value="1"/>
</dbReference>
<keyword evidence="1" id="KW-0732">Signal</keyword>
<feature type="domain" description="DUF6705" evidence="2">
    <location>
        <begin position="1"/>
        <end position="198"/>
    </location>
</feature>
<feature type="chain" id="PRO_5001919138" description="DUF6705 domain-containing protein" evidence="1">
    <location>
        <begin position="22"/>
        <end position="213"/>
    </location>
</feature>
<sequence length="213" mass="24045">MNNFKKILLALALISLFSCKAQVVAPDSNDEVIIPMSNTQAEIPDNAYLKDTTNELNKYIGTWKYQSGNESLTIILDKFLHYDFDAYFKDILIGEYKYVDATGATIINSLPDMTDSAVDPLEHNISSAVFIHKGQYPKCSECGVTEFRIKSFFEDPERPMVPMAIVFRYISPTQIKAKIVQAGNSLTLEGEPSEIRIPFFTTEGFIEYTLNKI</sequence>
<accession>A0A095V0U5</accession>
<dbReference type="InterPro" id="IPR046551">
    <property type="entry name" value="DUF6705"/>
</dbReference>
<feature type="signal peptide" evidence="1">
    <location>
        <begin position="1"/>
        <end position="21"/>
    </location>
</feature>
<proteinExistence type="predicted"/>
<evidence type="ECO:0000256" key="1">
    <source>
        <dbReference type="SAM" id="SignalP"/>
    </source>
</evidence>
<evidence type="ECO:0000259" key="2">
    <source>
        <dbReference type="Pfam" id="PF20448"/>
    </source>
</evidence>